<evidence type="ECO:0000313" key="3">
    <source>
        <dbReference type="Proteomes" id="UP000653231"/>
    </source>
</evidence>
<sequence>MTSTRVMILGVLLDGPLHGYEVRKTLELWGTQHWANIAFGSIYHALGKMAQEGLLEVAGDSGPADGRGRTVYAITPQGRAEFDRRLREHWSEIMPIVDPFQVALTFMDRLPKADLLAVVQERTERLRAGFASFERARNAKRAADAPRHVDECLALSAAEYRAQLEWLEQAVARIERDDIP</sequence>
<name>A0ABR8LCJ2_9ACTN</name>
<dbReference type="SUPFAM" id="SSF46785">
    <property type="entry name" value="Winged helix' DNA-binding domain"/>
    <property type="match status" value="1"/>
</dbReference>
<comment type="caution">
    <text evidence="2">The sequence shown here is derived from an EMBL/GenBank/DDBJ whole genome shotgun (WGS) entry which is preliminary data.</text>
</comment>
<dbReference type="InterPro" id="IPR036388">
    <property type="entry name" value="WH-like_DNA-bd_sf"/>
</dbReference>
<accession>A0ABR8LCJ2</accession>
<protein>
    <submittedName>
        <fullName evidence="2">PadR family transcriptional regulator</fullName>
    </submittedName>
</protein>
<dbReference type="PANTHER" id="PTHR43252:SF7">
    <property type="entry name" value="TRANSCRIPTIONAL REGULATOR YQJI"/>
    <property type="match status" value="1"/>
</dbReference>
<dbReference type="PANTHER" id="PTHR43252">
    <property type="entry name" value="TRANSCRIPTIONAL REGULATOR YQJI"/>
    <property type="match status" value="1"/>
</dbReference>
<gene>
    <name evidence="2" type="ORF">IEQ31_23645</name>
</gene>
<proteinExistence type="predicted"/>
<dbReference type="Proteomes" id="UP000653231">
    <property type="component" value="Unassembled WGS sequence"/>
</dbReference>
<dbReference type="EMBL" id="JACXRZ010000018">
    <property type="protein sequence ID" value="MBD3146158.1"/>
    <property type="molecule type" value="Genomic_DNA"/>
</dbReference>
<dbReference type="InterPro" id="IPR036390">
    <property type="entry name" value="WH_DNA-bd_sf"/>
</dbReference>
<feature type="domain" description="Transcription regulator PadR N-terminal" evidence="1">
    <location>
        <begin position="8"/>
        <end position="83"/>
    </location>
</feature>
<evidence type="ECO:0000259" key="1">
    <source>
        <dbReference type="Pfam" id="PF03551"/>
    </source>
</evidence>
<dbReference type="RefSeq" id="WP_191053523.1">
    <property type="nucleotide sequence ID" value="NZ_JACXRZ010000018.1"/>
</dbReference>
<dbReference type="Pfam" id="PF03551">
    <property type="entry name" value="PadR"/>
    <property type="match status" value="1"/>
</dbReference>
<keyword evidence="3" id="KW-1185">Reference proteome</keyword>
<evidence type="ECO:0000313" key="2">
    <source>
        <dbReference type="EMBL" id="MBD3146158.1"/>
    </source>
</evidence>
<dbReference type="Gene3D" id="1.10.10.10">
    <property type="entry name" value="Winged helix-like DNA-binding domain superfamily/Winged helix DNA-binding domain"/>
    <property type="match status" value="1"/>
</dbReference>
<dbReference type="InterPro" id="IPR005149">
    <property type="entry name" value="Tscrpt_reg_PadR_N"/>
</dbReference>
<organism evidence="2 3">
    <name type="scientific">Microbispora bryophytorum subsp. camponoti</name>
    <dbReference type="NCBI Taxonomy" id="1677852"/>
    <lineage>
        <taxon>Bacteria</taxon>
        <taxon>Bacillati</taxon>
        <taxon>Actinomycetota</taxon>
        <taxon>Actinomycetes</taxon>
        <taxon>Streptosporangiales</taxon>
        <taxon>Streptosporangiaceae</taxon>
        <taxon>Microbispora</taxon>
    </lineage>
</organism>
<reference evidence="2 3" key="1">
    <citation type="submission" date="2020-09" db="EMBL/GenBank/DDBJ databases">
        <title>Actinomycete isolated from the Camponotus japonicus Mayr.</title>
        <authorList>
            <person name="Gong X."/>
        </authorList>
    </citation>
    <scope>NUCLEOTIDE SEQUENCE [LARGE SCALE GENOMIC DNA]</scope>
    <source>
        <strain evidence="2 3">2C-HV3</strain>
    </source>
</reference>